<keyword evidence="9" id="KW-1185">Reference proteome</keyword>
<gene>
    <name evidence="8" type="ORF">ACFOZ4_04730</name>
</gene>
<evidence type="ECO:0000256" key="4">
    <source>
        <dbReference type="ARBA" id="ARBA00023163"/>
    </source>
</evidence>
<keyword evidence="2" id="KW-0805">Transcription regulation</keyword>
<dbReference type="InterPro" id="IPR013249">
    <property type="entry name" value="RNA_pol_sigma70_r4_t2"/>
</dbReference>
<evidence type="ECO:0000313" key="9">
    <source>
        <dbReference type="Proteomes" id="UP001595816"/>
    </source>
</evidence>
<keyword evidence="4" id="KW-0804">Transcription</keyword>
<evidence type="ECO:0000259" key="6">
    <source>
        <dbReference type="Pfam" id="PF08281"/>
    </source>
</evidence>
<accession>A0ABV8LGK6</accession>
<dbReference type="Gene3D" id="1.25.40.10">
    <property type="entry name" value="Tetratricopeptide repeat domain"/>
    <property type="match status" value="1"/>
</dbReference>
<dbReference type="EMBL" id="JBHSAY010000003">
    <property type="protein sequence ID" value="MFC4129904.1"/>
    <property type="molecule type" value="Genomic_DNA"/>
</dbReference>
<dbReference type="InterPro" id="IPR013325">
    <property type="entry name" value="RNA_pol_sigma_r2"/>
</dbReference>
<evidence type="ECO:0000256" key="2">
    <source>
        <dbReference type="ARBA" id="ARBA00023015"/>
    </source>
</evidence>
<evidence type="ECO:0000259" key="5">
    <source>
        <dbReference type="Pfam" id="PF04542"/>
    </source>
</evidence>
<evidence type="ECO:0000256" key="1">
    <source>
        <dbReference type="ARBA" id="ARBA00010641"/>
    </source>
</evidence>
<dbReference type="InterPro" id="IPR036388">
    <property type="entry name" value="WH-like_DNA-bd_sf"/>
</dbReference>
<dbReference type="RefSeq" id="WP_253763809.1">
    <property type="nucleotide sequence ID" value="NZ_JAMZDZ010000001.1"/>
</dbReference>
<dbReference type="InterPro" id="IPR011990">
    <property type="entry name" value="TPR-like_helical_dom_sf"/>
</dbReference>
<dbReference type="SUPFAM" id="SSF88659">
    <property type="entry name" value="Sigma3 and sigma4 domains of RNA polymerase sigma factors"/>
    <property type="match status" value="1"/>
</dbReference>
<comment type="similarity">
    <text evidence="1">Belongs to the sigma-70 factor family. ECF subfamily.</text>
</comment>
<evidence type="ECO:0000313" key="8">
    <source>
        <dbReference type="EMBL" id="MFC4129904.1"/>
    </source>
</evidence>
<organism evidence="8 9">
    <name type="scientific">Hamadaea flava</name>
    <dbReference type="NCBI Taxonomy" id="1742688"/>
    <lineage>
        <taxon>Bacteria</taxon>
        <taxon>Bacillati</taxon>
        <taxon>Actinomycetota</taxon>
        <taxon>Actinomycetes</taxon>
        <taxon>Micromonosporales</taxon>
        <taxon>Micromonosporaceae</taxon>
        <taxon>Hamadaea</taxon>
    </lineage>
</organism>
<dbReference type="Proteomes" id="UP001595816">
    <property type="component" value="Unassembled WGS sequence"/>
</dbReference>
<keyword evidence="3" id="KW-0731">Sigma factor</keyword>
<dbReference type="InterPro" id="IPR007627">
    <property type="entry name" value="RNA_pol_sigma70_r2"/>
</dbReference>
<dbReference type="InterPro" id="IPR013324">
    <property type="entry name" value="RNA_pol_sigma_r3/r4-like"/>
</dbReference>
<dbReference type="Gene3D" id="1.10.1740.10">
    <property type="match status" value="1"/>
</dbReference>
<dbReference type="Pfam" id="PF20239">
    <property type="entry name" value="DUF6596"/>
    <property type="match status" value="1"/>
</dbReference>
<comment type="caution">
    <text evidence="8">The sequence shown here is derived from an EMBL/GenBank/DDBJ whole genome shotgun (WGS) entry which is preliminary data.</text>
</comment>
<feature type="domain" description="RNA polymerase sigma factor 70 region 4 type 2" evidence="6">
    <location>
        <begin position="109"/>
        <end position="160"/>
    </location>
</feature>
<sequence>MVDVRAAITQAHRAQWARVVAALTRRFGDLDVAEEAAAEAFATAVERWPVDGVPPNPGGWLTTTAQRKAIDRIRRENKRDDKHKEAQMVLDDGPPEPLGAIEDDRLRLIFTCCHPALAMETRVALTLRMLGGLTVSEIARAFLVRESAMEQRITRAKAKIKAARVPYRVPAAEDLPARVSGVLSVLFLVFNEGYLATGPDTDPVRHDLTAEAIRLTRLIRELLPADGEVAGLLALMLLTEARRAARISASGELVSLGEQDRGAWDVALIAEGHRLVRERLAARVAPGRYQILAAIGAVHTSAHDVRDTDWSQIVALYDQLVRLDASPIVALNRAVAVAELDGPEVALAAVDRLGDPLGGYHAYHAARADLLRRLGRSRESRAAYDQAIELAGNTAEIAYLTRRRDQLG</sequence>
<dbReference type="Pfam" id="PF08281">
    <property type="entry name" value="Sigma70_r4_2"/>
    <property type="match status" value="1"/>
</dbReference>
<protein>
    <submittedName>
        <fullName evidence="8">RNA polymerase sigma factor</fullName>
    </submittedName>
</protein>
<feature type="domain" description="RNA polymerase sigma-70 region 2" evidence="5">
    <location>
        <begin position="18"/>
        <end position="78"/>
    </location>
</feature>
<dbReference type="Gene3D" id="1.10.10.10">
    <property type="entry name" value="Winged helix-like DNA-binding domain superfamily/Winged helix DNA-binding domain"/>
    <property type="match status" value="1"/>
</dbReference>
<dbReference type="SUPFAM" id="SSF88946">
    <property type="entry name" value="Sigma2 domain of RNA polymerase sigma factors"/>
    <property type="match status" value="1"/>
</dbReference>
<dbReference type="Pfam" id="PF04542">
    <property type="entry name" value="Sigma70_r2"/>
    <property type="match status" value="1"/>
</dbReference>
<dbReference type="NCBIfam" id="TIGR02937">
    <property type="entry name" value="sigma70-ECF"/>
    <property type="match status" value="1"/>
</dbReference>
<dbReference type="PANTHER" id="PTHR47756:SF2">
    <property type="entry name" value="BLL6612 PROTEIN"/>
    <property type="match status" value="1"/>
</dbReference>
<name>A0ABV8LGK6_9ACTN</name>
<evidence type="ECO:0000256" key="3">
    <source>
        <dbReference type="ARBA" id="ARBA00023082"/>
    </source>
</evidence>
<dbReference type="InterPro" id="IPR014284">
    <property type="entry name" value="RNA_pol_sigma-70_dom"/>
</dbReference>
<proteinExistence type="inferred from homology"/>
<evidence type="ECO:0000259" key="7">
    <source>
        <dbReference type="Pfam" id="PF20239"/>
    </source>
</evidence>
<feature type="domain" description="DUF6596" evidence="7">
    <location>
        <begin position="178"/>
        <end position="278"/>
    </location>
</feature>
<dbReference type="InterPro" id="IPR046531">
    <property type="entry name" value="DUF6596"/>
</dbReference>
<dbReference type="SUPFAM" id="SSF48452">
    <property type="entry name" value="TPR-like"/>
    <property type="match status" value="1"/>
</dbReference>
<dbReference type="PANTHER" id="PTHR47756">
    <property type="entry name" value="BLL6612 PROTEIN-RELATED"/>
    <property type="match status" value="1"/>
</dbReference>
<reference evidence="9" key="1">
    <citation type="journal article" date="2019" name="Int. J. Syst. Evol. Microbiol.">
        <title>The Global Catalogue of Microorganisms (GCM) 10K type strain sequencing project: providing services to taxonomists for standard genome sequencing and annotation.</title>
        <authorList>
            <consortium name="The Broad Institute Genomics Platform"/>
            <consortium name="The Broad Institute Genome Sequencing Center for Infectious Disease"/>
            <person name="Wu L."/>
            <person name="Ma J."/>
        </authorList>
    </citation>
    <scope>NUCLEOTIDE SEQUENCE [LARGE SCALE GENOMIC DNA]</scope>
    <source>
        <strain evidence="9">CGMCC 4.7289</strain>
    </source>
</reference>